<keyword evidence="1" id="KW-1133">Transmembrane helix</keyword>
<dbReference type="PANTHER" id="PTHR43031">
    <property type="entry name" value="FAD-DEPENDENT OXIDOREDUCTASE"/>
    <property type="match status" value="1"/>
</dbReference>
<evidence type="ECO:0000256" key="1">
    <source>
        <dbReference type="SAM" id="Phobius"/>
    </source>
</evidence>
<comment type="caution">
    <text evidence="3">The sequence shown here is derived from an EMBL/GenBank/DDBJ whole genome shotgun (WGS) entry which is preliminary data.</text>
</comment>
<dbReference type="CDD" id="cd00158">
    <property type="entry name" value="RHOD"/>
    <property type="match status" value="1"/>
</dbReference>
<dbReference type="SUPFAM" id="SSF52821">
    <property type="entry name" value="Rhodanese/Cell cycle control phosphatase"/>
    <property type="match status" value="1"/>
</dbReference>
<organism evidence="3 4">
    <name type="scientific">Enterococcus diestrammenae</name>
    <dbReference type="NCBI Taxonomy" id="1155073"/>
    <lineage>
        <taxon>Bacteria</taxon>
        <taxon>Bacillati</taxon>
        <taxon>Bacillota</taxon>
        <taxon>Bacilli</taxon>
        <taxon>Lactobacillales</taxon>
        <taxon>Enterococcaceae</taxon>
        <taxon>Enterococcus</taxon>
    </lineage>
</organism>
<keyword evidence="4" id="KW-1185">Reference proteome</keyword>
<evidence type="ECO:0000259" key="2">
    <source>
        <dbReference type="PROSITE" id="PS50206"/>
    </source>
</evidence>
<feature type="transmembrane region" description="Helical" evidence="1">
    <location>
        <begin position="12"/>
        <end position="33"/>
    </location>
</feature>
<dbReference type="SMART" id="SM00450">
    <property type="entry name" value="RHOD"/>
    <property type="match status" value="1"/>
</dbReference>
<dbReference type="PANTHER" id="PTHR43031:SF18">
    <property type="entry name" value="RHODANESE-RELATED SULFURTRANSFERASES"/>
    <property type="match status" value="1"/>
</dbReference>
<accession>A0ABV0F2V8</accession>
<dbReference type="Pfam" id="PF00581">
    <property type="entry name" value="Rhodanese"/>
    <property type="match status" value="1"/>
</dbReference>
<name>A0ABV0F2V8_9ENTE</name>
<dbReference type="InterPro" id="IPR036873">
    <property type="entry name" value="Rhodanese-like_dom_sf"/>
</dbReference>
<dbReference type="InterPro" id="IPR050229">
    <property type="entry name" value="GlpE_sulfurtransferase"/>
</dbReference>
<gene>
    <name evidence="3" type="ORF">BAU18_001984</name>
</gene>
<dbReference type="Proteomes" id="UP001429357">
    <property type="component" value="Unassembled WGS sequence"/>
</dbReference>
<keyword evidence="1" id="KW-0812">Transmembrane</keyword>
<sequence length="136" mass="15795">MKLFLAIKTLTVINIILGILLLAILLHELYIYIQGRRSAKVLTEEEFKEGMRKAQVVDIREREDFNAGHILGARNIPYSTLANSYGSFRKDQPIYLYDRKKSLAVRSAIKLKKQGYKDIYILKTGFQEWTGKTKRK</sequence>
<dbReference type="Gene3D" id="3.40.250.10">
    <property type="entry name" value="Rhodanese-like domain"/>
    <property type="match status" value="1"/>
</dbReference>
<proteinExistence type="predicted"/>
<keyword evidence="1" id="KW-0472">Membrane</keyword>
<dbReference type="RefSeq" id="WP_161869098.1">
    <property type="nucleotide sequence ID" value="NZ_JAQFAM010000008.1"/>
</dbReference>
<dbReference type="PROSITE" id="PS50206">
    <property type="entry name" value="RHODANESE_3"/>
    <property type="match status" value="1"/>
</dbReference>
<feature type="domain" description="Rhodanese" evidence="2">
    <location>
        <begin position="50"/>
        <end position="134"/>
    </location>
</feature>
<reference evidence="3" key="1">
    <citation type="submission" date="2016-06" db="EMBL/GenBank/DDBJ databases">
        <authorList>
            <person name="Van Tyne D."/>
        </authorList>
    </citation>
    <scope>NUCLEOTIDE SEQUENCE</scope>
    <source>
        <strain evidence="3">JM9A</strain>
    </source>
</reference>
<evidence type="ECO:0000313" key="3">
    <source>
        <dbReference type="EMBL" id="MEO1782390.1"/>
    </source>
</evidence>
<dbReference type="InterPro" id="IPR001763">
    <property type="entry name" value="Rhodanese-like_dom"/>
</dbReference>
<dbReference type="EMBL" id="MAEI02000001">
    <property type="protein sequence ID" value="MEO1782390.1"/>
    <property type="molecule type" value="Genomic_DNA"/>
</dbReference>
<reference evidence="3" key="2">
    <citation type="submission" date="2024-02" db="EMBL/GenBank/DDBJ databases">
        <title>The Genome Sequence of Enterococcus diestrammenae JM9A.</title>
        <authorList>
            <person name="Earl A."/>
            <person name="Manson A."/>
            <person name="Gilmore M."/>
            <person name="Sanders J."/>
            <person name="Shea T."/>
            <person name="Howe W."/>
            <person name="Livny J."/>
            <person name="Cuomo C."/>
            <person name="Neafsey D."/>
            <person name="Birren B."/>
        </authorList>
    </citation>
    <scope>NUCLEOTIDE SEQUENCE</scope>
    <source>
        <strain evidence="3">JM9A</strain>
    </source>
</reference>
<evidence type="ECO:0000313" key="4">
    <source>
        <dbReference type="Proteomes" id="UP001429357"/>
    </source>
</evidence>
<protein>
    <recommendedName>
        <fullName evidence="2">Rhodanese domain-containing protein</fullName>
    </recommendedName>
</protein>